<evidence type="ECO:0000256" key="3">
    <source>
        <dbReference type="ARBA" id="ARBA00023043"/>
    </source>
</evidence>
<proteinExistence type="predicted"/>
<dbReference type="Pfam" id="PF12796">
    <property type="entry name" value="Ank_2"/>
    <property type="match status" value="2"/>
</dbReference>
<dbReference type="InterPro" id="IPR036770">
    <property type="entry name" value="Ankyrin_rpt-contain_sf"/>
</dbReference>
<keyword evidence="8" id="KW-1185">Reference proteome</keyword>
<evidence type="ECO:0000256" key="1">
    <source>
        <dbReference type="ARBA" id="ARBA00004906"/>
    </source>
</evidence>
<evidence type="ECO:0000313" key="8">
    <source>
        <dbReference type="Proteomes" id="UP000281406"/>
    </source>
</evidence>
<evidence type="ECO:0000259" key="6">
    <source>
        <dbReference type="PROSITE" id="PS50225"/>
    </source>
</evidence>
<dbReference type="PROSITE" id="PS50297">
    <property type="entry name" value="ANK_REP_REGION"/>
    <property type="match status" value="5"/>
</dbReference>
<feature type="region of interest" description="Disordered" evidence="5">
    <location>
        <begin position="710"/>
        <end position="742"/>
    </location>
</feature>
<feature type="domain" description="SOCS box" evidence="6">
    <location>
        <begin position="652"/>
        <end position="684"/>
    </location>
</feature>
<sequence>MTDSSHLPQLQRFKLWSTPHWTELYSELLMGLLGSLILSRNPPWLQEPLVQSEDMHLHKAAHLGDLDTLRTLLQEDIFKQRINKKLIWSHSFVPCTPLRIAAMMGHSKCVEFLISQGAKVDLVDVKGQTAMYIAVVNGRLDCVKILLKAGADPNGSRLHETTPIYHAAQVGRVDILQELIRFNADVDVDYRVEERVYFGTRTLATLSVCPLFISAAYHHFPCFRILLNAGANPNYNYNGPVSREALVRGRGREALVRGRASCMLDAVLKLGCEPAFVHLLLDHGADPYLVPWDELDPDTMFCFKVNAEALRIYQEAKTVVRQQYSMCTLQYKTPTMTDSSHLPQLQRFKLWSTPHWTELYSELLMGLLGSLIERTEGRNLKQWLQEQFGNRPLEQSEDMRLHKAAHLGDLDTLRTLLQEDIFKQRINEKLIWSCGLLPCTPLRIAAMMGHSKCVEFLISQGAKVDLVDVKGQTAMYIAVVNGHLDCVKILLKAGADPNGSRHHRSTPIYHAAQVGRVDILQELIRFNVDVDIDHRLEQRAMFGTRTLANLSVCPLFISAAYHHFPCFRILLNAGANPNYNYNGPVSREALVRGRASCMLDAVLKLGCEPAFVRLLLDHGADPYLVPWDELDPDTIVRLKVNAEALRIYQEAKRNPRRLMHLCRITTRKIMGKERLSCISSLELPESKDLCFTRIDVALLLHGDGRLTRGYRNPRLKPAGTERSGKRPSQRPVNAMHAGSQQERVESPDCIIVCHETPYHQIQIHHMPLDF</sequence>
<comment type="pathway">
    <text evidence="1">Protein modification; protein ubiquitination.</text>
</comment>
<dbReference type="Pfam" id="PF07525">
    <property type="entry name" value="SOCS_box"/>
    <property type="match status" value="1"/>
</dbReference>
<dbReference type="Gene3D" id="1.10.750.20">
    <property type="entry name" value="SOCS box"/>
    <property type="match status" value="1"/>
</dbReference>
<accession>A0A3N0XWF8</accession>
<dbReference type="Pfam" id="PF00023">
    <property type="entry name" value="Ank"/>
    <property type="match status" value="2"/>
</dbReference>
<feature type="repeat" description="ANK" evidence="4">
    <location>
        <begin position="440"/>
        <end position="469"/>
    </location>
</feature>
<keyword evidence="3 4" id="KW-0040">ANK repeat</keyword>
<feature type="repeat" description="ANK" evidence="4">
    <location>
        <begin position="159"/>
        <end position="191"/>
    </location>
</feature>
<reference evidence="7 8" key="1">
    <citation type="submission" date="2018-10" db="EMBL/GenBank/DDBJ databases">
        <title>Genome assembly for a Yunnan-Guizhou Plateau 3E fish, Anabarilius grahami (Regan), and its evolutionary and genetic applications.</title>
        <authorList>
            <person name="Jiang W."/>
        </authorList>
    </citation>
    <scope>NUCLEOTIDE SEQUENCE [LARGE SCALE GENOMIC DNA]</scope>
    <source>
        <strain evidence="7">AG-KIZ</strain>
        <tissue evidence="7">Muscle</tissue>
    </source>
</reference>
<dbReference type="SMART" id="SM00248">
    <property type="entry name" value="ANK"/>
    <property type="match status" value="12"/>
</dbReference>
<protein>
    <submittedName>
        <fullName evidence="7">Ankyrin repeat and SOCS box protein 1</fullName>
    </submittedName>
</protein>
<feature type="repeat" description="ANK" evidence="4">
    <location>
        <begin position="503"/>
        <end position="535"/>
    </location>
</feature>
<dbReference type="InterPro" id="IPR002110">
    <property type="entry name" value="Ankyrin_rpt"/>
</dbReference>
<dbReference type="PANTHER" id="PTHR24173:SF27">
    <property type="entry name" value="ANKYRIN REPEAT AND SOCS BOX PROTEIN 1"/>
    <property type="match status" value="1"/>
</dbReference>
<dbReference type="PROSITE" id="PS50088">
    <property type="entry name" value="ANK_REPEAT"/>
    <property type="match status" value="6"/>
</dbReference>
<feature type="repeat" description="ANK" evidence="4">
    <location>
        <begin position="126"/>
        <end position="158"/>
    </location>
</feature>
<organism evidence="7 8">
    <name type="scientific">Anabarilius grahami</name>
    <name type="common">Kanglang fish</name>
    <name type="synonym">Barilius grahami</name>
    <dbReference type="NCBI Taxonomy" id="495550"/>
    <lineage>
        <taxon>Eukaryota</taxon>
        <taxon>Metazoa</taxon>
        <taxon>Chordata</taxon>
        <taxon>Craniata</taxon>
        <taxon>Vertebrata</taxon>
        <taxon>Euteleostomi</taxon>
        <taxon>Actinopterygii</taxon>
        <taxon>Neopterygii</taxon>
        <taxon>Teleostei</taxon>
        <taxon>Ostariophysi</taxon>
        <taxon>Cypriniformes</taxon>
        <taxon>Xenocyprididae</taxon>
        <taxon>Xenocypridinae</taxon>
        <taxon>Xenocypridinae incertae sedis</taxon>
        <taxon>Anabarilius</taxon>
    </lineage>
</organism>
<evidence type="ECO:0000256" key="5">
    <source>
        <dbReference type="SAM" id="MobiDB-lite"/>
    </source>
</evidence>
<evidence type="ECO:0000313" key="7">
    <source>
        <dbReference type="EMBL" id="ROJ94866.1"/>
    </source>
</evidence>
<dbReference type="InterPro" id="IPR001496">
    <property type="entry name" value="SOCS_box"/>
</dbReference>
<dbReference type="OrthoDB" id="4735278at2759"/>
<name>A0A3N0XWF8_ANAGA</name>
<keyword evidence="2" id="KW-0677">Repeat</keyword>
<dbReference type="PANTHER" id="PTHR24173">
    <property type="entry name" value="ANKYRIN REPEAT CONTAINING"/>
    <property type="match status" value="1"/>
</dbReference>
<evidence type="ECO:0000256" key="2">
    <source>
        <dbReference type="ARBA" id="ARBA00022737"/>
    </source>
</evidence>
<dbReference type="EMBL" id="RJVU01058740">
    <property type="protein sequence ID" value="ROJ94866.1"/>
    <property type="molecule type" value="Genomic_DNA"/>
</dbReference>
<dbReference type="Proteomes" id="UP000281406">
    <property type="component" value="Unassembled WGS sequence"/>
</dbReference>
<dbReference type="UniPathway" id="UPA00143"/>
<dbReference type="PROSITE" id="PS50225">
    <property type="entry name" value="SOCS"/>
    <property type="match status" value="1"/>
</dbReference>
<dbReference type="AlphaFoldDB" id="A0A3N0XWF8"/>
<dbReference type="SMART" id="SM00969">
    <property type="entry name" value="SOCS_box"/>
    <property type="match status" value="1"/>
</dbReference>
<gene>
    <name evidence="7" type="ORF">DPX16_8070</name>
</gene>
<evidence type="ECO:0000256" key="4">
    <source>
        <dbReference type="PROSITE-ProRule" id="PRU00023"/>
    </source>
</evidence>
<dbReference type="GO" id="GO:0000151">
    <property type="term" value="C:ubiquitin ligase complex"/>
    <property type="evidence" value="ECO:0007669"/>
    <property type="project" value="TreeGrafter"/>
</dbReference>
<dbReference type="GO" id="GO:0006511">
    <property type="term" value="P:ubiquitin-dependent protein catabolic process"/>
    <property type="evidence" value="ECO:0007669"/>
    <property type="project" value="TreeGrafter"/>
</dbReference>
<dbReference type="GO" id="GO:0016567">
    <property type="term" value="P:protein ubiquitination"/>
    <property type="evidence" value="ECO:0007669"/>
    <property type="project" value="UniProtKB-UniPathway"/>
</dbReference>
<comment type="caution">
    <text evidence="7">The sequence shown here is derived from an EMBL/GenBank/DDBJ whole genome shotgun (WGS) entry which is preliminary data.</text>
</comment>
<dbReference type="Gene3D" id="1.25.40.20">
    <property type="entry name" value="Ankyrin repeat-containing domain"/>
    <property type="match status" value="2"/>
</dbReference>
<dbReference type="SUPFAM" id="SSF48403">
    <property type="entry name" value="Ankyrin repeat"/>
    <property type="match status" value="2"/>
</dbReference>
<feature type="repeat" description="ANK" evidence="4">
    <location>
        <begin position="96"/>
        <end position="125"/>
    </location>
</feature>
<feature type="repeat" description="ANK" evidence="4">
    <location>
        <begin position="470"/>
        <end position="502"/>
    </location>
</feature>